<comment type="caution">
    <text evidence="1">The sequence shown here is derived from an EMBL/GenBank/DDBJ whole genome shotgun (WGS) entry which is preliminary data.</text>
</comment>
<proteinExistence type="predicted"/>
<accession>A0A412ZE99</accession>
<sequence length="203" mass="23966">MERIKSIKYNGVCIEVPTERPVFCRSLLVVHMTNGKEGDNKHTPYFDKLMGYKEDEIPQGELLSDVRRLYSISNLNYQVNNSGFAQYYFNGYHEFMSGYDIGDLNNVDISCQMIFLQKLIDFMMYFDFFDAYLNELFDAVHWLEKMYLNILQHKAGGCYGELPDCDSFNKAWFMVRSQVEFGMELYAQYLIKRLEADKHETED</sequence>
<evidence type="ECO:0000313" key="1">
    <source>
        <dbReference type="EMBL" id="RGV78502.1"/>
    </source>
</evidence>
<organism evidence="1 2">
    <name type="scientific">Enterocloster bolteae</name>
    <dbReference type="NCBI Taxonomy" id="208479"/>
    <lineage>
        <taxon>Bacteria</taxon>
        <taxon>Bacillati</taxon>
        <taxon>Bacillota</taxon>
        <taxon>Clostridia</taxon>
        <taxon>Lachnospirales</taxon>
        <taxon>Lachnospiraceae</taxon>
        <taxon>Enterocloster</taxon>
    </lineage>
</organism>
<reference evidence="1 2" key="1">
    <citation type="submission" date="2018-08" db="EMBL/GenBank/DDBJ databases">
        <title>A genome reference for cultivated species of the human gut microbiota.</title>
        <authorList>
            <person name="Zou Y."/>
            <person name="Xue W."/>
            <person name="Luo G."/>
        </authorList>
    </citation>
    <scope>NUCLEOTIDE SEQUENCE [LARGE SCALE GENOMIC DNA]</scope>
    <source>
        <strain evidence="1 2">AF14-18</strain>
    </source>
</reference>
<dbReference type="EMBL" id="QRZM01000001">
    <property type="protein sequence ID" value="RGV78502.1"/>
    <property type="molecule type" value="Genomic_DNA"/>
</dbReference>
<protein>
    <submittedName>
        <fullName evidence="1">Uncharacterized protein</fullName>
    </submittedName>
</protein>
<dbReference type="AlphaFoldDB" id="A0A412ZE99"/>
<dbReference type="Proteomes" id="UP000284543">
    <property type="component" value="Unassembled WGS sequence"/>
</dbReference>
<dbReference type="RefSeq" id="WP_118017278.1">
    <property type="nucleotide sequence ID" value="NZ_CAUHGS010000006.1"/>
</dbReference>
<evidence type="ECO:0000313" key="2">
    <source>
        <dbReference type="Proteomes" id="UP000284543"/>
    </source>
</evidence>
<name>A0A412ZE99_9FIRM</name>
<dbReference type="Gene3D" id="1.20.1420.60">
    <property type="match status" value="1"/>
</dbReference>
<gene>
    <name evidence="1" type="ORF">DWW02_01825</name>
</gene>